<feature type="binding site" description="axial binding residue" evidence="7">
    <location>
        <position position="421"/>
    </location>
    <ligand>
        <name>heme</name>
        <dbReference type="ChEBI" id="CHEBI:30413"/>
    </ligand>
    <ligandPart>
        <name>Fe</name>
        <dbReference type="ChEBI" id="CHEBI:18248"/>
    </ligandPart>
</feature>
<keyword evidence="4 8" id="KW-0560">Oxidoreductase</keyword>
<dbReference type="Pfam" id="PF00067">
    <property type="entry name" value="p450"/>
    <property type="match status" value="1"/>
</dbReference>
<evidence type="ECO:0000256" key="1">
    <source>
        <dbReference type="ARBA" id="ARBA00001971"/>
    </source>
</evidence>
<dbReference type="PANTHER" id="PTHR24305:SF227">
    <property type="entry name" value="P450, PUTATIVE (EUROFUNG)-RELATED"/>
    <property type="match status" value="1"/>
</dbReference>
<dbReference type="GO" id="GO:0005506">
    <property type="term" value="F:iron ion binding"/>
    <property type="evidence" value="ECO:0007669"/>
    <property type="project" value="InterPro"/>
</dbReference>
<dbReference type="GO" id="GO:0004497">
    <property type="term" value="F:monooxygenase activity"/>
    <property type="evidence" value="ECO:0007669"/>
    <property type="project" value="UniProtKB-KW"/>
</dbReference>
<evidence type="ECO:0000256" key="8">
    <source>
        <dbReference type="RuleBase" id="RU000461"/>
    </source>
</evidence>
<dbReference type="AlphaFoldDB" id="A0A8H5ZZW4"/>
<name>A0A8H5ZZW4_PETAA</name>
<dbReference type="GO" id="GO:0016705">
    <property type="term" value="F:oxidoreductase activity, acting on paired donors, with incorporation or reduction of molecular oxygen"/>
    <property type="evidence" value="ECO:0007669"/>
    <property type="project" value="InterPro"/>
</dbReference>
<keyword evidence="3 7" id="KW-0479">Metal-binding</keyword>
<dbReference type="PRINTS" id="PR00463">
    <property type="entry name" value="EP450I"/>
</dbReference>
<protein>
    <recommendedName>
        <fullName evidence="12">Cytochrome P450</fullName>
    </recommendedName>
</protein>
<evidence type="ECO:0000313" key="10">
    <source>
        <dbReference type="EMBL" id="KAF5858312.1"/>
    </source>
</evidence>
<dbReference type="PROSITE" id="PS00086">
    <property type="entry name" value="CYTOCHROME_P450"/>
    <property type="match status" value="1"/>
</dbReference>
<keyword evidence="7 8" id="KW-0349">Heme</keyword>
<dbReference type="InterPro" id="IPR017972">
    <property type="entry name" value="Cyt_P450_CS"/>
</dbReference>
<keyword evidence="5 7" id="KW-0408">Iron</keyword>
<comment type="similarity">
    <text evidence="2 8">Belongs to the cytochrome P450 family.</text>
</comment>
<accession>A0A8H5ZZW4</accession>
<dbReference type="CDD" id="cd11069">
    <property type="entry name" value="CYP_FUM15-like"/>
    <property type="match status" value="1"/>
</dbReference>
<dbReference type="PANTHER" id="PTHR24305">
    <property type="entry name" value="CYTOCHROME P450"/>
    <property type="match status" value="1"/>
</dbReference>
<organism evidence="10 11">
    <name type="scientific">Petromyces alliaceus</name>
    <name type="common">Aspergillus alliaceus</name>
    <dbReference type="NCBI Taxonomy" id="209559"/>
    <lineage>
        <taxon>Eukaryota</taxon>
        <taxon>Fungi</taxon>
        <taxon>Dikarya</taxon>
        <taxon>Ascomycota</taxon>
        <taxon>Pezizomycotina</taxon>
        <taxon>Eurotiomycetes</taxon>
        <taxon>Eurotiomycetidae</taxon>
        <taxon>Eurotiales</taxon>
        <taxon>Aspergillaceae</taxon>
        <taxon>Aspergillus</taxon>
        <taxon>Aspergillus subgen. Circumdati</taxon>
    </lineage>
</organism>
<dbReference type="InterPro" id="IPR050121">
    <property type="entry name" value="Cytochrome_P450_monoxygenase"/>
</dbReference>
<proteinExistence type="inferred from homology"/>
<dbReference type="InterPro" id="IPR001128">
    <property type="entry name" value="Cyt_P450"/>
</dbReference>
<keyword evidence="6 8" id="KW-0503">Monooxygenase</keyword>
<dbReference type="EMBL" id="SPNV01000211">
    <property type="protein sequence ID" value="KAF5858312.1"/>
    <property type="molecule type" value="Genomic_DNA"/>
</dbReference>
<evidence type="ECO:0000313" key="11">
    <source>
        <dbReference type="Proteomes" id="UP000541154"/>
    </source>
</evidence>
<keyword evidence="9" id="KW-0732">Signal</keyword>
<dbReference type="PRINTS" id="PR00385">
    <property type="entry name" value="P450"/>
</dbReference>
<comment type="cofactor">
    <cofactor evidence="1 7">
        <name>heme</name>
        <dbReference type="ChEBI" id="CHEBI:30413"/>
    </cofactor>
</comment>
<dbReference type="Proteomes" id="UP000541154">
    <property type="component" value="Unassembled WGS sequence"/>
</dbReference>
<evidence type="ECO:0000256" key="3">
    <source>
        <dbReference type="ARBA" id="ARBA00022723"/>
    </source>
</evidence>
<evidence type="ECO:0000256" key="6">
    <source>
        <dbReference type="ARBA" id="ARBA00023033"/>
    </source>
</evidence>
<evidence type="ECO:0000256" key="5">
    <source>
        <dbReference type="ARBA" id="ARBA00023004"/>
    </source>
</evidence>
<evidence type="ECO:0000256" key="4">
    <source>
        <dbReference type="ARBA" id="ARBA00023002"/>
    </source>
</evidence>
<feature type="signal peptide" evidence="9">
    <location>
        <begin position="1"/>
        <end position="17"/>
    </location>
</feature>
<evidence type="ECO:0000256" key="7">
    <source>
        <dbReference type="PIRSR" id="PIRSR602401-1"/>
    </source>
</evidence>
<evidence type="ECO:0000256" key="2">
    <source>
        <dbReference type="ARBA" id="ARBA00010617"/>
    </source>
</evidence>
<reference evidence="10 11" key="1">
    <citation type="submission" date="2019-04" db="EMBL/GenBank/DDBJ databases">
        <title>Aspergillus burnettii sp. nov., novel species from soil in southeast Queensland.</title>
        <authorList>
            <person name="Gilchrist C.L.M."/>
            <person name="Pitt J.I."/>
            <person name="Lange L."/>
            <person name="Lacey H.J."/>
            <person name="Vuong D."/>
            <person name="Midgley D.J."/>
            <person name="Greenfield P."/>
            <person name="Bradbury M."/>
            <person name="Lacey E."/>
            <person name="Busk P.K."/>
            <person name="Pilgaard B."/>
            <person name="Chooi Y.H."/>
            <person name="Piggott A.M."/>
        </authorList>
    </citation>
    <scope>NUCLEOTIDE SEQUENCE [LARGE SCALE GENOMIC DNA]</scope>
    <source>
        <strain evidence="10 11">FRR 5400</strain>
    </source>
</reference>
<evidence type="ECO:0000256" key="9">
    <source>
        <dbReference type="SAM" id="SignalP"/>
    </source>
</evidence>
<dbReference type="SUPFAM" id="SSF48264">
    <property type="entry name" value="Cytochrome P450"/>
    <property type="match status" value="1"/>
</dbReference>
<gene>
    <name evidence="10" type="ORF">ETB97_004592</name>
</gene>
<dbReference type="Gene3D" id="1.10.630.10">
    <property type="entry name" value="Cytochrome P450"/>
    <property type="match status" value="1"/>
</dbReference>
<evidence type="ECO:0008006" key="12">
    <source>
        <dbReference type="Google" id="ProtNLM"/>
    </source>
</evidence>
<dbReference type="InterPro" id="IPR036396">
    <property type="entry name" value="Cyt_P450_sf"/>
</dbReference>
<keyword evidence="11" id="KW-1185">Reference proteome</keyword>
<dbReference type="InterPro" id="IPR002401">
    <property type="entry name" value="Cyt_P450_E_grp-I"/>
</dbReference>
<dbReference type="GO" id="GO:0020037">
    <property type="term" value="F:heme binding"/>
    <property type="evidence" value="ECO:0007669"/>
    <property type="project" value="InterPro"/>
</dbReference>
<feature type="chain" id="PRO_5034987458" description="Cytochrome P450" evidence="9">
    <location>
        <begin position="18"/>
        <end position="479"/>
    </location>
</feature>
<sequence length="479" mass="53615">MISFLEFWLCTLTLASGGIVHQALTCVLFPDNAWVPLRELAETTPNDGLLRIYSTLSGEALLVTSPPAIRDMLTVNAFDFAHQDLVKIAIKRFTGSNLGFLSNDEFKASFTVPHVRKLTSIFWAKAQEMVHCMSNELRADPFARINFREYVSRATLDNIGLAGMGHDFQTLKQPDNDLRSHYRKLILDPTRVFSWVGLLSRYFDMRLLMRVPLKKLIEISQSANYLRAVTTAVIQDRSEKLVEAEDNRAKDIITVALASGVFDERHLVDHVMTFLTAGHESTATAFEWTMYELGRRPEMQSRLRDELREAIGTDLAAVDFGLRVQNLPYLNAFCSEVLRCYPFSPIIVKVAQQETTLMGQRIPKGTVVLYSAEVSNHDKTLWGPDADKFDPERWIGEGKAKSGGASSNYAMLTFGAGPRNCIGANFARATLECLVAAVLSTFEIELVNPDTAGRLKFGQTKKSAEGVYGRLKFVRPVEV</sequence>
<comment type="caution">
    <text evidence="10">The sequence shown here is derived from an EMBL/GenBank/DDBJ whole genome shotgun (WGS) entry which is preliminary data.</text>
</comment>